<sequence>MAAASPTPMGSSHLPTRKPSLRSGLRRAPSKSQLDRAQSNAATTAHASSRSQYAPRDADSSDDEIPVPMKLSALTKALLNDDGVAASAPADHPSNRIRTRAQNYRPSSPAQSLLDQEKPPKRRSILNASFGEERRQTRASSAQLVSSRPTSPVRSQASESSPAQKSRKRVVRLSTTPGVPASFGAVEPSKRRSTSLSTSQRGGRPLSRESQVEERANASETNSVNTPQAQGVRSVRIAVGSSGGRSRLSGSSGASFRRADSAHPLSENEAPEEPVTAPRQRIGSTQGSGSRPRTRDEDNQAIQGSMRVKRVGKVTGSFLRGPARRGMRRQSDENGGNDGDAFQAGQEEAIGQAAQDLIDLEPENFASSYYVPDRVASGSPVSAKNSARHKRHMSVAYEEPRLISRQSSPAPRDQGEIRIPHYRAAAPRLDVLARQGQENGPPSTLKKSKALEDSILEKELQLPSRPLDNEVNLVKSISPERKPLAAVSQNEPRRHAPPPPPKMSMLEAATATAGAATTQQAVKKRNYLKVNGKYYTRLDSLGRGGSAKVYRVAADNGKMFALKRVSIENADEGQVRGYKGEIDLLRRLNTCERVINLYDYEMNEEKQVLNLLMEMGELDLNTLLRTRLSPETARFDPVFVRFYWQEMLECLAAVHTFSIVHSDLKPANFVIVQGRLKLIDFGIANAIQTDETVNVHRETQVGTPSYMSPESLLDSHTTGPDGRRVNTATSRGPKLMKVGKPSDVWSLGCILYQMVYGTTPFGHIQNQMARCHAIIDWDYAITYKDRGIGDALVSPSLIRTMKRCLSRDPHMRPTCEELLSLSDPFLYPVETPQGHLPVSEELLGRIIHSVVARCRERMPTDAEVLTAWPNAYWASVAKAVGRDIR</sequence>
<evidence type="ECO:0000259" key="8">
    <source>
        <dbReference type="PROSITE" id="PS50011"/>
    </source>
</evidence>
<dbReference type="Pfam" id="PF00069">
    <property type="entry name" value="Pkinase"/>
    <property type="match status" value="1"/>
</dbReference>
<dbReference type="PANTHER" id="PTHR22974">
    <property type="entry name" value="MIXED LINEAGE PROTEIN KINASE"/>
    <property type="match status" value="1"/>
</dbReference>
<evidence type="ECO:0000256" key="5">
    <source>
        <dbReference type="ARBA" id="ARBA00022840"/>
    </source>
</evidence>
<protein>
    <submittedName>
        <fullName evidence="9">Kinase-like domain-containing protein</fullName>
    </submittedName>
</protein>
<dbReference type="CDD" id="cd14131">
    <property type="entry name" value="PKc_Mps1"/>
    <property type="match status" value="1"/>
</dbReference>
<dbReference type="Proteomes" id="UP000758603">
    <property type="component" value="Unassembled WGS sequence"/>
</dbReference>
<reference evidence="9" key="1">
    <citation type="journal article" date="2021" name="Nat. Commun.">
        <title>Genetic determinants of endophytism in the Arabidopsis root mycobiome.</title>
        <authorList>
            <person name="Mesny F."/>
            <person name="Miyauchi S."/>
            <person name="Thiergart T."/>
            <person name="Pickel B."/>
            <person name="Atanasova L."/>
            <person name="Karlsson M."/>
            <person name="Huettel B."/>
            <person name="Barry K.W."/>
            <person name="Haridas S."/>
            <person name="Chen C."/>
            <person name="Bauer D."/>
            <person name="Andreopoulos W."/>
            <person name="Pangilinan J."/>
            <person name="LaButti K."/>
            <person name="Riley R."/>
            <person name="Lipzen A."/>
            <person name="Clum A."/>
            <person name="Drula E."/>
            <person name="Henrissat B."/>
            <person name="Kohler A."/>
            <person name="Grigoriev I.V."/>
            <person name="Martin F.M."/>
            <person name="Hacquard S."/>
        </authorList>
    </citation>
    <scope>NUCLEOTIDE SEQUENCE</scope>
    <source>
        <strain evidence="9">MPI-SDFR-AT-0073</strain>
    </source>
</reference>
<keyword evidence="2" id="KW-0808">Transferase</keyword>
<feature type="compositionally biased region" description="Low complexity" evidence="7">
    <location>
        <begin position="343"/>
        <end position="355"/>
    </location>
</feature>
<feature type="compositionally biased region" description="Polar residues" evidence="7">
    <location>
        <begin position="30"/>
        <end position="52"/>
    </location>
</feature>
<evidence type="ECO:0000256" key="4">
    <source>
        <dbReference type="ARBA" id="ARBA00022777"/>
    </source>
</evidence>
<evidence type="ECO:0000256" key="1">
    <source>
        <dbReference type="ARBA" id="ARBA00022527"/>
    </source>
</evidence>
<feature type="compositionally biased region" description="Basic and acidic residues" evidence="7">
    <location>
        <begin position="206"/>
        <end position="217"/>
    </location>
</feature>
<feature type="domain" description="Protein kinase" evidence="8">
    <location>
        <begin position="535"/>
        <end position="826"/>
    </location>
</feature>
<dbReference type="InterPro" id="IPR000719">
    <property type="entry name" value="Prot_kinase_dom"/>
</dbReference>
<dbReference type="SUPFAM" id="SSF56112">
    <property type="entry name" value="Protein kinase-like (PK-like)"/>
    <property type="match status" value="1"/>
</dbReference>
<dbReference type="GO" id="GO:0033316">
    <property type="term" value="P:meiotic spindle assembly checkpoint signaling"/>
    <property type="evidence" value="ECO:0007669"/>
    <property type="project" value="TreeGrafter"/>
</dbReference>
<feature type="compositionally biased region" description="Basic residues" evidence="7">
    <location>
        <begin position="15"/>
        <end position="29"/>
    </location>
</feature>
<dbReference type="PROSITE" id="PS00107">
    <property type="entry name" value="PROTEIN_KINASE_ATP"/>
    <property type="match status" value="1"/>
</dbReference>
<dbReference type="FunFam" id="3.30.200.20:FF:000131">
    <property type="entry name" value="Dual specificity protein kinase TTK"/>
    <property type="match status" value="1"/>
</dbReference>
<dbReference type="GO" id="GO:0098813">
    <property type="term" value="P:nuclear chromosome segregation"/>
    <property type="evidence" value="ECO:0007669"/>
    <property type="project" value="UniProtKB-ARBA"/>
</dbReference>
<dbReference type="PANTHER" id="PTHR22974:SF21">
    <property type="entry name" value="DUAL SPECIFICITY PROTEIN KINASE TTK"/>
    <property type="match status" value="1"/>
</dbReference>
<feature type="compositionally biased region" description="Polar residues" evidence="7">
    <location>
        <begin position="138"/>
        <end position="164"/>
    </location>
</feature>
<organism evidence="9 10">
    <name type="scientific">Truncatella angustata</name>
    <dbReference type="NCBI Taxonomy" id="152316"/>
    <lineage>
        <taxon>Eukaryota</taxon>
        <taxon>Fungi</taxon>
        <taxon>Dikarya</taxon>
        <taxon>Ascomycota</taxon>
        <taxon>Pezizomycotina</taxon>
        <taxon>Sordariomycetes</taxon>
        <taxon>Xylariomycetidae</taxon>
        <taxon>Amphisphaeriales</taxon>
        <taxon>Sporocadaceae</taxon>
        <taxon>Truncatella</taxon>
    </lineage>
</organism>
<feature type="region of interest" description="Disordered" evidence="7">
    <location>
        <begin position="1"/>
        <end position="68"/>
    </location>
</feature>
<dbReference type="EMBL" id="JAGPXC010000001">
    <property type="protein sequence ID" value="KAH6660282.1"/>
    <property type="molecule type" value="Genomic_DNA"/>
</dbReference>
<feature type="compositionally biased region" description="Low complexity" evidence="7">
    <location>
        <begin position="238"/>
        <end position="256"/>
    </location>
</feature>
<evidence type="ECO:0000256" key="2">
    <source>
        <dbReference type="ARBA" id="ARBA00022679"/>
    </source>
</evidence>
<dbReference type="GO" id="GO:0007094">
    <property type="term" value="P:mitotic spindle assembly checkpoint signaling"/>
    <property type="evidence" value="ECO:0007669"/>
    <property type="project" value="TreeGrafter"/>
</dbReference>
<dbReference type="RefSeq" id="XP_045964413.1">
    <property type="nucleotide sequence ID" value="XM_046105775.1"/>
</dbReference>
<dbReference type="AlphaFoldDB" id="A0A9P8UXR3"/>
<dbReference type="GO" id="GO:0004712">
    <property type="term" value="F:protein serine/threonine/tyrosine kinase activity"/>
    <property type="evidence" value="ECO:0007669"/>
    <property type="project" value="TreeGrafter"/>
</dbReference>
<accession>A0A9P8UXR3</accession>
<dbReference type="InterPro" id="IPR017441">
    <property type="entry name" value="Protein_kinase_ATP_BS"/>
</dbReference>
<dbReference type="GO" id="GO:0005524">
    <property type="term" value="F:ATP binding"/>
    <property type="evidence" value="ECO:0007669"/>
    <property type="project" value="UniProtKB-UniRule"/>
</dbReference>
<keyword evidence="4 9" id="KW-0418">Kinase</keyword>
<dbReference type="GO" id="GO:0005634">
    <property type="term" value="C:nucleus"/>
    <property type="evidence" value="ECO:0007669"/>
    <property type="project" value="TreeGrafter"/>
</dbReference>
<dbReference type="OrthoDB" id="20524at2759"/>
<keyword evidence="1" id="KW-0723">Serine/threonine-protein kinase</keyword>
<keyword evidence="5 6" id="KW-0067">ATP-binding</keyword>
<evidence type="ECO:0000313" key="9">
    <source>
        <dbReference type="EMBL" id="KAH6660282.1"/>
    </source>
</evidence>
<feature type="region of interest" description="Disordered" evidence="7">
    <location>
        <begin position="482"/>
        <end position="504"/>
    </location>
</feature>
<dbReference type="Gene3D" id="3.30.200.20">
    <property type="entry name" value="Phosphorylase Kinase, domain 1"/>
    <property type="match status" value="1"/>
</dbReference>
<dbReference type="PROSITE" id="PS00108">
    <property type="entry name" value="PROTEIN_KINASE_ST"/>
    <property type="match status" value="1"/>
</dbReference>
<feature type="compositionally biased region" description="Polar residues" evidence="7">
    <location>
        <begin position="706"/>
        <end position="718"/>
    </location>
</feature>
<evidence type="ECO:0000256" key="3">
    <source>
        <dbReference type="ARBA" id="ARBA00022741"/>
    </source>
</evidence>
<name>A0A9P8UXR3_9PEZI</name>
<evidence type="ECO:0000256" key="6">
    <source>
        <dbReference type="PROSITE-ProRule" id="PRU10141"/>
    </source>
</evidence>
<dbReference type="PROSITE" id="PS50011">
    <property type="entry name" value="PROTEIN_KINASE_DOM"/>
    <property type="match status" value="1"/>
</dbReference>
<comment type="caution">
    <text evidence="9">The sequence shown here is derived from an EMBL/GenBank/DDBJ whole genome shotgun (WGS) entry which is preliminary data.</text>
</comment>
<gene>
    <name evidence="9" type="ORF">BKA67DRAFT_641406</name>
</gene>
<dbReference type="GeneID" id="70134666"/>
<feature type="region of interest" description="Disordered" evidence="7">
    <location>
        <begin position="84"/>
        <end position="358"/>
    </location>
</feature>
<proteinExistence type="predicted"/>
<dbReference type="GO" id="GO:0004674">
    <property type="term" value="F:protein serine/threonine kinase activity"/>
    <property type="evidence" value="ECO:0007669"/>
    <property type="project" value="UniProtKB-KW"/>
</dbReference>
<feature type="compositionally biased region" description="Polar residues" evidence="7">
    <location>
        <begin position="218"/>
        <end position="231"/>
    </location>
</feature>
<dbReference type="Gene3D" id="1.10.510.10">
    <property type="entry name" value="Transferase(Phosphotransferase) domain 1"/>
    <property type="match status" value="1"/>
</dbReference>
<keyword evidence="3 6" id="KW-0547">Nucleotide-binding</keyword>
<feature type="compositionally biased region" description="Polar residues" evidence="7">
    <location>
        <begin position="100"/>
        <end position="114"/>
    </location>
</feature>
<dbReference type="InterPro" id="IPR011009">
    <property type="entry name" value="Kinase-like_dom_sf"/>
</dbReference>
<dbReference type="InterPro" id="IPR008271">
    <property type="entry name" value="Ser/Thr_kinase_AS"/>
</dbReference>
<feature type="binding site" evidence="6">
    <location>
        <position position="563"/>
    </location>
    <ligand>
        <name>ATP</name>
        <dbReference type="ChEBI" id="CHEBI:30616"/>
    </ligand>
</feature>
<evidence type="ECO:0000313" key="10">
    <source>
        <dbReference type="Proteomes" id="UP000758603"/>
    </source>
</evidence>
<evidence type="ECO:0000256" key="7">
    <source>
        <dbReference type="SAM" id="MobiDB-lite"/>
    </source>
</evidence>
<keyword evidence="10" id="KW-1185">Reference proteome</keyword>
<dbReference type="SMART" id="SM00220">
    <property type="entry name" value="S_TKc"/>
    <property type="match status" value="1"/>
</dbReference>
<feature type="region of interest" description="Disordered" evidence="7">
    <location>
        <begin position="706"/>
        <end position="733"/>
    </location>
</feature>
<feature type="compositionally biased region" description="Polar residues" evidence="7">
    <location>
        <begin position="282"/>
        <end position="291"/>
    </location>
</feature>
<dbReference type="InterPro" id="IPR027084">
    <property type="entry name" value="Mps1_cat"/>
</dbReference>
<dbReference type="GO" id="GO:0034501">
    <property type="term" value="P:protein localization to kinetochore"/>
    <property type="evidence" value="ECO:0007669"/>
    <property type="project" value="TreeGrafter"/>
</dbReference>
<dbReference type="GO" id="GO:0000776">
    <property type="term" value="C:kinetochore"/>
    <property type="evidence" value="ECO:0007669"/>
    <property type="project" value="TreeGrafter"/>
</dbReference>